<dbReference type="PRINTS" id="PR00436">
    <property type="entry name" value="INTERLEUKIN8"/>
</dbReference>
<proteinExistence type="inferred from homology"/>
<dbReference type="GO" id="GO:0030335">
    <property type="term" value="P:positive regulation of cell migration"/>
    <property type="evidence" value="ECO:0007669"/>
    <property type="project" value="TreeGrafter"/>
</dbReference>
<gene>
    <name evidence="7" type="primary">Ccl4_0</name>
    <name evidence="7" type="ORF">CICMAG_R00722</name>
</gene>
<evidence type="ECO:0000256" key="1">
    <source>
        <dbReference type="ARBA" id="ARBA00010868"/>
    </source>
</evidence>
<dbReference type="Proteomes" id="UP000537039">
    <property type="component" value="Unassembled WGS sequence"/>
</dbReference>
<dbReference type="CDD" id="cd00272">
    <property type="entry name" value="Chemokine_CC"/>
    <property type="match status" value="1"/>
</dbReference>
<feature type="signal peptide" evidence="5">
    <location>
        <begin position="1"/>
        <end position="22"/>
    </location>
</feature>
<dbReference type="InterPro" id="IPR001811">
    <property type="entry name" value="Chemokine_IL8-like_dom"/>
</dbReference>
<evidence type="ECO:0000313" key="8">
    <source>
        <dbReference type="Proteomes" id="UP000537039"/>
    </source>
</evidence>
<evidence type="ECO:0000256" key="5">
    <source>
        <dbReference type="SAM" id="SignalP"/>
    </source>
</evidence>
<dbReference type="GO" id="GO:0048245">
    <property type="term" value="P:eosinophil chemotaxis"/>
    <property type="evidence" value="ECO:0007669"/>
    <property type="project" value="TreeGrafter"/>
</dbReference>
<dbReference type="GO" id="GO:0008009">
    <property type="term" value="F:chemokine activity"/>
    <property type="evidence" value="ECO:0007669"/>
    <property type="project" value="InterPro"/>
</dbReference>
<protein>
    <submittedName>
        <fullName evidence="7">CCL4 protein</fullName>
    </submittedName>
</protein>
<dbReference type="PANTHER" id="PTHR12015">
    <property type="entry name" value="SMALL INDUCIBLE CYTOKINE A"/>
    <property type="match status" value="1"/>
</dbReference>
<evidence type="ECO:0000256" key="4">
    <source>
        <dbReference type="ARBA" id="ARBA00022729"/>
    </source>
</evidence>
<evidence type="ECO:0000313" key="7">
    <source>
        <dbReference type="EMBL" id="NXJ31408.1"/>
    </source>
</evidence>
<keyword evidence="4 5" id="KW-0732">Signal</keyword>
<comment type="caution">
    <text evidence="7">The sequence shown here is derived from an EMBL/GenBank/DDBJ whole genome shotgun (WGS) entry which is preliminary data.</text>
</comment>
<dbReference type="EMBL" id="VXAE01000236">
    <property type="protein sequence ID" value="NXJ31408.1"/>
    <property type="molecule type" value="Genomic_DNA"/>
</dbReference>
<dbReference type="Pfam" id="PF00048">
    <property type="entry name" value="IL8"/>
    <property type="match status" value="1"/>
</dbReference>
<dbReference type="GO" id="GO:0005615">
    <property type="term" value="C:extracellular space"/>
    <property type="evidence" value="ECO:0007669"/>
    <property type="project" value="UniProtKB-KW"/>
</dbReference>
<feature type="chain" id="PRO_5029820017" evidence="5">
    <location>
        <begin position="23"/>
        <end position="84"/>
    </location>
</feature>
<dbReference type="SMART" id="SM00199">
    <property type="entry name" value="SCY"/>
    <property type="match status" value="1"/>
</dbReference>
<evidence type="ECO:0000256" key="3">
    <source>
        <dbReference type="ARBA" id="ARBA00022514"/>
    </source>
</evidence>
<keyword evidence="2" id="KW-0145">Chemotaxis</keyword>
<dbReference type="GO" id="GO:0070098">
    <property type="term" value="P:chemokine-mediated signaling pathway"/>
    <property type="evidence" value="ECO:0007669"/>
    <property type="project" value="TreeGrafter"/>
</dbReference>
<evidence type="ECO:0000256" key="2">
    <source>
        <dbReference type="ARBA" id="ARBA00022500"/>
    </source>
</evidence>
<sequence>MKVPAVALATLLLIAICSPAEAHRHIVPSPCCFTYLQHRIPRSFISSAYETSSRCRQPAVVVVTKKGKNICVNPQEPWVQALLE</sequence>
<evidence type="ECO:0000259" key="6">
    <source>
        <dbReference type="SMART" id="SM00199"/>
    </source>
</evidence>
<dbReference type="GO" id="GO:0006954">
    <property type="term" value="P:inflammatory response"/>
    <property type="evidence" value="ECO:0007669"/>
    <property type="project" value="TreeGrafter"/>
</dbReference>
<dbReference type="FunFam" id="2.40.50.40:FF:000002">
    <property type="entry name" value="C-C motif chemokine"/>
    <property type="match status" value="1"/>
</dbReference>
<reference evidence="7 8" key="1">
    <citation type="submission" date="2019-09" db="EMBL/GenBank/DDBJ databases">
        <title>Bird 10,000 Genomes (B10K) Project - Family phase.</title>
        <authorList>
            <person name="Zhang G."/>
        </authorList>
    </citation>
    <scope>NUCLEOTIDE SEQUENCE [LARGE SCALE GENOMIC DNA]</scope>
    <source>
        <strain evidence="7">B10K-DU-001-47</strain>
        <tissue evidence="7">Muscle</tissue>
    </source>
</reference>
<dbReference type="AlphaFoldDB" id="A0A7L0A9K5"/>
<comment type="similarity">
    <text evidence="1">Belongs to the intercrine beta (chemokine CC) family.</text>
</comment>
<keyword evidence="3" id="KW-0202">Cytokine</keyword>
<accession>A0A7L0A9K5</accession>
<dbReference type="InterPro" id="IPR036048">
    <property type="entry name" value="Interleukin_8-like_sf"/>
</dbReference>
<dbReference type="SUPFAM" id="SSF54117">
    <property type="entry name" value="Interleukin 8-like chemokines"/>
    <property type="match status" value="1"/>
</dbReference>
<feature type="domain" description="Chemokine interleukin-8-like" evidence="6">
    <location>
        <begin position="28"/>
        <end position="84"/>
    </location>
</feature>
<keyword evidence="8" id="KW-1185">Reference proteome</keyword>
<dbReference type="PANTHER" id="PTHR12015:SF103">
    <property type="entry name" value="C-C MOTIF CHEMOKINE 4-RELATED"/>
    <property type="match status" value="1"/>
</dbReference>
<dbReference type="Gene3D" id="2.40.50.40">
    <property type="match status" value="1"/>
</dbReference>
<feature type="non-terminal residue" evidence="7">
    <location>
        <position position="1"/>
    </location>
</feature>
<feature type="non-terminal residue" evidence="7">
    <location>
        <position position="84"/>
    </location>
</feature>
<name>A0A7L0A9K5_9AVES</name>
<organism evidence="7 8">
    <name type="scientific">Ciconia maguari</name>
    <dbReference type="NCBI Taxonomy" id="52777"/>
    <lineage>
        <taxon>Eukaryota</taxon>
        <taxon>Metazoa</taxon>
        <taxon>Chordata</taxon>
        <taxon>Craniata</taxon>
        <taxon>Vertebrata</taxon>
        <taxon>Euteleostomi</taxon>
        <taxon>Archelosauria</taxon>
        <taxon>Archosauria</taxon>
        <taxon>Dinosauria</taxon>
        <taxon>Saurischia</taxon>
        <taxon>Theropoda</taxon>
        <taxon>Coelurosauria</taxon>
        <taxon>Aves</taxon>
        <taxon>Neognathae</taxon>
        <taxon>Neoaves</taxon>
        <taxon>Aequornithes</taxon>
        <taxon>Ciconiiformes</taxon>
        <taxon>Ciconiidae</taxon>
        <taxon>Ciconia</taxon>
    </lineage>
</organism>
<dbReference type="InterPro" id="IPR039809">
    <property type="entry name" value="Chemokine_b/g/d"/>
</dbReference>
<dbReference type="GO" id="GO:0048020">
    <property type="term" value="F:CCR chemokine receptor binding"/>
    <property type="evidence" value="ECO:0007669"/>
    <property type="project" value="TreeGrafter"/>
</dbReference>
<dbReference type="GO" id="GO:0061844">
    <property type="term" value="P:antimicrobial humoral immune response mediated by antimicrobial peptide"/>
    <property type="evidence" value="ECO:0007669"/>
    <property type="project" value="TreeGrafter"/>
</dbReference>